<reference evidence="3 4" key="1">
    <citation type="journal article" date="2014" name="Nat. Commun.">
        <title>Klebsormidium flaccidum genome reveals primary factors for plant terrestrial adaptation.</title>
        <authorList>
            <person name="Hori K."/>
            <person name="Maruyama F."/>
            <person name="Fujisawa T."/>
            <person name="Togashi T."/>
            <person name="Yamamoto N."/>
            <person name="Seo M."/>
            <person name="Sato S."/>
            <person name="Yamada T."/>
            <person name="Mori H."/>
            <person name="Tajima N."/>
            <person name="Moriyama T."/>
            <person name="Ikeuchi M."/>
            <person name="Watanabe M."/>
            <person name="Wada H."/>
            <person name="Kobayashi K."/>
            <person name="Saito M."/>
            <person name="Masuda T."/>
            <person name="Sasaki-Sekimoto Y."/>
            <person name="Mashiguchi K."/>
            <person name="Awai K."/>
            <person name="Shimojima M."/>
            <person name="Masuda S."/>
            <person name="Iwai M."/>
            <person name="Nobusawa T."/>
            <person name="Narise T."/>
            <person name="Kondo S."/>
            <person name="Saito H."/>
            <person name="Sato R."/>
            <person name="Murakawa M."/>
            <person name="Ihara Y."/>
            <person name="Oshima-Yamada Y."/>
            <person name="Ohtaka K."/>
            <person name="Satoh M."/>
            <person name="Sonobe K."/>
            <person name="Ishii M."/>
            <person name="Ohtani R."/>
            <person name="Kanamori-Sato M."/>
            <person name="Honoki R."/>
            <person name="Miyazaki D."/>
            <person name="Mochizuki H."/>
            <person name="Umetsu J."/>
            <person name="Higashi K."/>
            <person name="Shibata D."/>
            <person name="Kamiya Y."/>
            <person name="Sato N."/>
            <person name="Nakamura Y."/>
            <person name="Tabata S."/>
            <person name="Ida S."/>
            <person name="Kurokawa K."/>
            <person name="Ohta H."/>
        </authorList>
    </citation>
    <scope>NUCLEOTIDE SEQUENCE [LARGE SCALE GENOMIC DNA]</scope>
    <source>
        <strain evidence="3 4">NIES-2285</strain>
    </source>
</reference>
<dbReference type="GO" id="GO:0000455">
    <property type="term" value="P:enzyme-directed rRNA pseudouridine synthesis"/>
    <property type="evidence" value="ECO:0000318"/>
    <property type="project" value="GO_Central"/>
</dbReference>
<proteinExistence type="predicted"/>
<dbReference type="GO" id="GO:0003723">
    <property type="term" value="F:RNA binding"/>
    <property type="evidence" value="ECO:0007669"/>
    <property type="project" value="InterPro"/>
</dbReference>
<dbReference type="STRING" id="105231.A0A1Y1HKT4"/>
<dbReference type="EMBL" id="DF236964">
    <property type="protein sequence ID" value="GAQ78573.1"/>
    <property type="molecule type" value="Genomic_DNA"/>
</dbReference>
<dbReference type="Gene3D" id="3.30.2350.10">
    <property type="entry name" value="Pseudouridine synthase"/>
    <property type="match status" value="2"/>
</dbReference>
<dbReference type="SUPFAM" id="SSF55120">
    <property type="entry name" value="Pseudouridine synthase"/>
    <property type="match status" value="1"/>
</dbReference>
<sequence length="560" mass="59621">MAPEFPTPVTPPPPLSAHSIEVERARIAEEAARHSPAVTQSSILYEDEWIVAVNKPAGRYCEDVLAGVVGLLAGLGGLSHQSGSDSGKAVVEAGVRCDSIYAGRDESQLTRGGVSSDVDALVGDIGRLQANEEVAKVLVENPGASDGDNDSSSGAAPQYGGAEIPAARVHIRPQEAKLAKQSRREGGAAGGKNAAEALEALAYMVHRLDRDTSGVQIVAKSKHAAAAFMKLFADRQVRKTYLALGHGTPPDWRDFTLRTGHGRSRHGMFRVYAEEDVGRSLPGAKAARVQSMETRFEVLGTFAPRDSHGNFTSKSEDGLSQQCVNRCSADEEDGRRLCEARDSKEGLSEGVRKSEEVLRGGLGEVCLDVREAERSCEEAGSSTNGAGLGNDERSNLELADENGRVSTNLPLGEGSDGHVSPLSDDVHGRKLNNNPSILRCELGQQDETCEDQPSARQLGPSDVLANTTNPSILARELEEARFVLLRCHPLTGRTHQIRLHCLFLGLPLIGDARYGGLLETAGKEQAAHCLHAESLALDHPFLGTHLSIKAPGPSWASAAT</sequence>
<dbReference type="InterPro" id="IPR050188">
    <property type="entry name" value="RluA_PseudoU_synthase"/>
</dbReference>
<organism evidence="3 4">
    <name type="scientific">Klebsormidium nitens</name>
    <name type="common">Green alga</name>
    <name type="synonym">Ulothrix nitens</name>
    <dbReference type="NCBI Taxonomy" id="105231"/>
    <lineage>
        <taxon>Eukaryota</taxon>
        <taxon>Viridiplantae</taxon>
        <taxon>Streptophyta</taxon>
        <taxon>Klebsormidiophyceae</taxon>
        <taxon>Klebsormidiales</taxon>
        <taxon>Klebsormidiaceae</taxon>
        <taxon>Klebsormidium</taxon>
    </lineage>
</organism>
<dbReference type="PANTHER" id="PTHR21600">
    <property type="entry name" value="MITOCHONDRIAL RNA PSEUDOURIDINE SYNTHASE"/>
    <property type="match status" value="1"/>
</dbReference>
<dbReference type="InterPro" id="IPR020103">
    <property type="entry name" value="PsdUridine_synth_cat_dom_sf"/>
</dbReference>
<evidence type="ECO:0000259" key="2">
    <source>
        <dbReference type="Pfam" id="PF00849"/>
    </source>
</evidence>
<name>A0A1Y1HKT4_KLENI</name>
<evidence type="ECO:0000313" key="3">
    <source>
        <dbReference type="EMBL" id="GAQ78573.1"/>
    </source>
</evidence>
<feature type="region of interest" description="Disordered" evidence="1">
    <location>
        <begin position="141"/>
        <end position="160"/>
    </location>
</feature>
<feature type="region of interest" description="Disordered" evidence="1">
    <location>
        <begin position="405"/>
        <end position="428"/>
    </location>
</feature>
<feature type="compositionally biased region" description="Low complexity" evidence="1">
    <location>
        <begin position="141"/>
        <end position="157"/>
    </location>
</feature>
<keyword evidence="4" id="KW-1185">Reference proteome</keyword>
<evidence type="ECO:0000313" key="4">
    <source>
        <dbReference type="Proteomes" id="UP000054558"/>
    </source>
</evidence>
<feature type="domain" description="Pseudouridine synthase RsuA/RluA-like" evidence="2">
    <location>
        <begin position="196"/>
        <end position="250"/>
    </location>
</feature>
<dbReference type="PANTHER" id="PTHR21600:SF47">
    <property type="entry name" value="RNA PSEUDOURIDINE SYNTHASE 1"/>
    <property type="match status" value="1"/>
</dbReference>
<gene>
    <name evidence="3" type="ORF">KFL_000150270</name>
</gene>
<protein>
    <recommendedName>
        <fullName evidence="2">Pseudouridine synthase RsuA/RluA-like domain-containing protein</fullName>
    </recommendedName>
</protein>
<dbReference type="GO" id="GO:0009982">
    <property type="term" value="F:pseudouridine synthase activity"/>
    <property type="evidence" value="ECO:0000318"/>
    <property type="project" value="GO_Central"/>
</dbReference>
<dbReference type="Proteomes" id="UP000054558">
    <property type="component" value="Unassembled WGS sequence"/>
</dbReference>
<dbReference type="OMA" id="VNGCKRA"/>
<dbReference type="OrthoDB" id="418349at2759"/>
<dbReference type="Pfam" id="PF00849">
    <property type="entry name" value="PseudoU_synth_2"/>
    <property type="match status" value="1"/>
</dbReference>
<dbReference type="InterPro" id="IPR006145">
    <property type="entry name" value="PsdUridine_synth_RsuA/RluA"/>
</dbReference>
<evidence type="ECO:0000256" key="1">
    <source>
        <dbReference type="SAM" id="MobiDB-lite"/>
    </source>
</evidence>
<dbReference type="AlphaFoldDB" id="A0A1Y1HKT4"/>
<accession>A0A1Y1HKT4</accession>